<dbReference type="RefSeq" id="WP_220563178.1">
    <property type="nucleotide sequence ID" value="NZ_CP074133.1"/>
</dbReference>
<feature type="domain" description="Protein kinase" evidence="6">
    <location>
        <begin position="16"/>
        <end position="267"/>
    </location>
</feature>
<dbReference type="Pfam" id="PF00069">
    <property type="entry name" value="Pkinase"/>
    <property type="match status" value="1"/>
</dbReference>
<dbReference type="InterPro" id="IPR011009">
    <property type="entry name" value="Kinase-like_dom_sf"/>
</dbReference>
<evidence type="ECO:0000259" key="7">
    <source>
        <dbReference type="PROSITE" id="PS50820"/>
    </source>
</evidence>
<feature type="compositionally biased region" description="Basic and acidic residues" evidence="5">
    <location>
        <begin position="339"/>
        <end position="356"/>
    </location>
</feature>
<reference evidence="8 9" key="1">
    <citation type="submission" date="2021-05" db="EMBL/GenBank/DDBJ databases">
        <title>Direct Submission.</title>
        <authorList>
            <person name="Li K."/>
            <person name="Gao J."/>
        </authorList>
    </citation>
    <scope>NUCLEOTIDE SEQUENCE [LARGE SCALE GENOMIC DNA]</scope>
    <source>
        <strain evidence="8 9">Mg02</strain>
    </source>
</reference>
<dbReference type="InterPro" id="IPR036609">
    <property type="entry name" value="LCCL_sf"/>
</dbReference>
<proteinExistence type="predicted"/>
<dbReference type="Gene3D" id="3.30.200.20">
    <property type="entry name" value="Phosphorylase Kinase, domain 1"/>
    <property type="match status" value="1"/>
</dbReference>
<dbReference type="SUPFAM" id="SSF69848">
    <property type="entry name" value="LCCL domain"/>
    <property type="match status" value="1"/>
</dbReference>
<keyword evidence="9" id="KW-1185">Reference proteome</keyword>
<keyword evidence="1" id="KW-0808">Transferase</keyword>
<evidence type="ECO:0000256" key="5">
    <source>
        <dbReference type="SAM" id="MobiDB-lite"/>
    </source>
</evidence>
<evidence type="ECO:0000256" key="4">
    <source>
        <dbReference type="ARBA" id="ARBA00022840"/>
    </source>
</evidence>
<dbReference type="PANTHER" id="PTHR43289:SF34">
    <property type="entry name" value="SERINE_THREONINE-PROTEIN KINASE YBDM-RELATED"/>
    <property type="match status" value="1"/>
</dbReference>
<dbReference type="SMART" id="SM00603">
    <property type="entry name" value="LCCL"/>
    <property type="match status" value="1"/>
</dbReference>
<evidence type="ECO:0000256" key="3">
    <source>
        <dbReference type="ARBA" id="ARBA00022777"/>
    </source>
</evidence>
<dbReference type="Gene3D" id="2.170.130.20">
    <property type="entry name" value="LCCL-like domain"/>
    <property type="match status" value="1"/>
</dbReference>
<dbReference type="CDD" id="cd14014">
    <property type="entry name" value="STKc_PknB_like"/>
    <property type="match status" value="1"/>
</dbReference>
<feature type="region of interest" description="Disordered" evidence="5">
    <location>
        <begin position="498"/>
        <end position="549"/>
    </location>
</feature>
<dbReference type="InterPro" id="IPR000719">
    <property type="entry name" value="Prot_kinase_dom"/>
</dbReference>
<feature type="compositionally biased region" description="Basic and acidic residues" evidence="5">
    <location>
        <begin position="522"/>
        <end position="544"/>
    </location>
</feature>
<feature type="region of interest" description="Disordered" evidence="5">
    <location>
        <begin position="299"/>
        <end position="373"/>
    </location>
</feature>
<organism evidence="8 9">
    <name type="scientific">Nocardiopsis changdeensis</name>
    <dbReference type="NCBI Taxonomy" id="2831969"/>
    <lineage>
        <taxon>Bacteria</taxon>
        <taxon>Bacillati</taxon>
        <taxon>Actinomycetota</taxon>
        <taxon>Actinomycetes</taxon>
        <taxon>Streptosporangiales</taxon>
        <taxon>Nocardiopsidaceae</taxon>
        <taxon>Nocardiopsis</taxon>
    </lineage>
</organism>
<feature type="domain" description="LCCL" evidence="7">
    <location>
        <begin position="422"/>
        <end position="493"/>
    </location>
</feature>
<dbReference type="Pfam" id="PF03815">
    <property type="entry name" value="LCCL"/>
    <property type="match status" value="1"/>
</dbReference>
<dbReference type="Proteomes" id="UP000676079">
    <property type="component" value="Chromosome"/>
</dbReference>
<evidence type="ECO:0000313" key="9">
    <source>
        <dbReference type="Proteomes" id="UP000676079"/>
    </source>
</evidence>
<sequence length="666" mass="69970">MTTPLQGGDPARIGDFTLHRRLAVGGMGVVYLGRSPGGRVVAVKTVRPDLASDPEFRRRFTTEVRTARRVGGFYGAEIAAADTEGDPPWLATTYLPGPTLHQAVVGSGPLPAASAAVLGAGLAEALKAVHARDVIHRDIKPGNIILGEDGPRLIDFGIARALDATSYTRTGTVMGTAAFMPPEQILGDAVGPPGDVFSLGCVLVFASTGRGPFGDGPAHAMTYRIVHGEPDLSGVPDGFAPTVERCLAKEAADRPTPDEVLGAFRALADAGDVPGAGGAWPPESVTEVITLHKTLLMTLVDSEPQEPDREPDRKKEGSAARSGTRAKEKAPEKPGGSKGAKEQRKGTKQGKGEGSKQGKKGGGKRPEAEGHDARRETHYKAMADAFHGRVDDLGREGEKVGWDATAERFRGRDHHSFSYVLPPGGTKSAGSVWGDGIYSDDSSVGLAAVHAGLITLRSGGRVTFTVRPGRESYRASTRNGITSRTWEEWSGSFEFVRGSGDSWKPPQGAERWGTSSNAVSAGKRDPKPAAPKKQPEKQPEKPPEPQEDGGNGWWWALGCAVVLLVLYANHFGFAAWVGQAVNDGASDIEAGDCLAVYGGGESTVYTEIPCLAANSRYEVLAVRPGTSLLEADDTGAAGLYARCEGVSGSEKTLVLGGNTLCLEIDG</sequence>
<dbReference type="PANTHER" id="PTHR43289">
    <property type="entry name" value="MITOGEN-ACTIVATED PROTEIN KINASE KINASE KINASE 20-RELATED"/>
    <property type="match status" value="1"/>
</dbReference>
<dbReference type="InterPro" id="IPR008271">
    <property type="entry name" value="Ser/Thr_kinase_AS"/>
</dbReference>
<accession>A0ABX8BIM4</accession>
<name>A0ABX8BIM4_9ACTN</name>
<evidence type="ECO:0000259" key="6">
    <source>
        <dbReference type="PROSITE" id="PS50011"/>
    </source>
</evidence>
<gene>
    <name evidence="8" type="ORF">KGD84_26905</name>
</gene>
<dbReference type="PROSITE" id="PS50820">
    <property type="entry name" value="LCCL"/>
    <property type="match status" value="1"/>
</dbReference>
<dbReference type="SUPFAM" id="SSF56112">
    <property type="entry name" value="Protein kinase-like (PK-like)"/>
    <property type="match status" value="1"/>
</dbReference>
<evidence type="ECO:0000313" key="8">
    <source>
        <dbReference type="EMBL" id="QUX21956.1"/>
    </source>
</evidence>
<keyword evidence="4" id="KW-0067">ATP-binding</keyword>
<keyword evidence="2" id="KW-0547">Nucleotide-binding</keyword>
<dbReference type="EMBL" id="CP074133">
    <property type="protein sequence ID" value="QUX21956.1"/>
    <property type="molecule type" value="Genomic_DNA"/>
</dbReference>
<dbReference type="SMART" id="SM00220">
    <property type="entry name" value="S_TKc"/>
    <property type="match status" value="1"/>
</dbReference>
<protein>
    <submittedName>
        <fullName evidence="8">Protein kinase</fullName>
    </submittedName>
</protein>
<evidence type="ECO:0000256" key="1">
    <source>
        <dbReference type="ARBA" id="ARBA00022679"/>
    </source>
</evidence>
<dbReference type="PROSITE" id="PS00108">
    <property type="entry name" value="PROTEIN_KINASE_ST"/>
    <property type="match status" value="1"/>
</dbReference>
<dbReference type="Gene3D" id="1.10.510.10">
    <property type="entry name" value="Transferase(Phosphotransferase) domain 1"/>
    <property type="match status" value="1"/>
</dbReference>
<keyword evidence="3 8" id="KW-0418">Kinase</keyword>
<feature type="compositionally biased region" description="Basic and acidic residues" evidence="5">
    <location>
        <begin position="306"/>
        <end position="318"/>
    </location>
</feature>
<evidence type="ECO:0000256" key="2">
    <source>
        <dbReference type="ARBA" id="ARBA00022741"/>
    </source>
</evidence>
<dbReference type="PROSITE" id="PS50011">
    <property type="entry name" value="PROTEIN_KINASE_DOM"/>
    <property type="match status" value="1"/>
</dbReference>
<dbReference type="InterPro" id="IPR004043">
    <property type="entry name" value="LCCL"/>
</dbReference>
<feature type="compositionally biased region" description="Basic and acidic residues" evidence="5">
    <location>
        <begin position="364"/>
        <end position="373"/>
    </location>
</feature>
<dbReference type="GO" id="GO:0016301">
    <property type="term" value="F:kinase activity"/>
    <property type="evidence" value="ECO:0007669"/>
    <property type="project" value="UniProtKB-KW"/>
</dbReference>